<protein>
    <submittedName>
        <fullName evidence="2">Dihydrofolate reductase</fullName>
    </submittedName>
</protein>
<dbReference type="OrthoDB" id="195113at2"/>
<name>A0A4U3KYH2_9BACT</name>
<organism evidence="2 3">
    <name type="scientific">Ilyomonas limi</name>
    <dbReference type="NCBI Taxonomy" id="2575867"/>
    <lineage>
        <taxon>Bacteria</taxon>
        <taxon>Pseudomonadati</taxon>
        <taxon>Bacteroidota</taxon>
        <taxon>Chitinophagia</taxon>
        <taxon>Chitinophagales</taxon>
        <taxon>Chitinophagaceae</taxon>
        <taxon>Ilyomonas</taxon>
    </lineage>
</organism>
<dbReference type="EMBL" id="SZQL01000010">
    <property type="protein sequence ID" value="TKK67668.1"/>
    <property type="molecule type" value="Genomic_DNA"/>
</dbReference>
<dbReference type="PANTHER" id="PTHR38011:SF11">
    <property type="entry name" value="2,5-DIAMINO-6-RIBOSYLAMINO-4(3H)-PYRIMIDINONE 5'-PHOSPHATE REDUCTASE"/>
    <property type="match status" value="1"/>
</dbReference>
<comment type="caution">
    <text evidence="2">The sequence shown here is derived from an EMBL/GenBank/DDBJ whole genome shotgun (WGS) entry which is preliminary data.</text>
</comment>
<evidence type="ECO:0000313" key="3">
    <source>
        <dbReference type="Proteomes" id="UP000305848"/>
    </source>
</evidence>
<dbReference type="InterPro" id="IPR002734">
    <property type="entry name" value="RibDG_C"/>
</dbReference>
<evidence type="ECO:0000313" key="2">
    <source>
        <dbReference type="EMBL" id="TKK67668.1"/>
    </source>
</evidence>
<feature type="domain" description="Bacterial bifunctional deaminase-reductase C-terminal" evidence="1">
    <location>
        <begin position="2"/>
        <end position="188"/>
    </location>
</feature>
<dbReference type="Gene3D" id="3.40.430.10">
    <property type="entry name" value="Dihydrofolate Reductase, subunit A"/>
    <property type="match status" value="1"/>
</dbReference>
<sequence length="198" mass="21778">MRKLVLGMTVTADGFVCGPNHELDWFMRTRDKSVKDWIEKSLWEGGVHIMGRCTFEVMAPYWVTSSDQLAEPMNRLPKVIFSKGGFVPKTSYGDTTGATSPYAFTWANAAVATDLVADITKLKQQEGKPILAHGGASFAQELVKHGLVDEYRFAIHPVVIGKGISMFATIPHLIDLQLVSSTPFVSGAIINIYTTKNN</sequence>
<dbReference type="PANTHER" id="PTHR38011">
    <property type="entry name" value="DIHYDROFOLATE REDUCTASE FAMILY PROTEIN (AFU_ORTHOLOGUE AFUA_8G06820)"/>
    <property type="match status" value="1"/>
</dbReference>
<dbReference type="Pfam" id="PF01872">
    <property type="entry name" value="RibD_C"/>
    <property type="match status" value="1"/>
</dbReference>
<dbReference type="Proteomes" id="UP000305848">
    <property type="component" value="Unassembled WGS sequence"/>
</dbReference>
<accession>A0A4U3KYH2</accession>
<dbReference type="InterPro" id="IPR050765">
    <property type="entry name" value="Riboflavin_Biosynth_HTPR"/>
</dbReference>
<dbReference type="SUPFAM" id="SSF53597">
    <property type="entry name" value="Dihydrofolate reductase-like"/>
    <property type="match status" value="1"/>
</dbReference>
<gene>
    <name evidence="2" type="ORF">FC093_13025</name>
</gene>
<evidence type="ECO:0000259" key="1">
    <source>
        <dbReference type="Pfam" id="PF01872"/>
    </source>
</evidence>
<keyword evidence="3" id="KW-1185">Reference proteome</keyword>
<reference evidence="2 3" key="1">
    <citation type="submission" date="2019-05" db="EMBL/GenBank/DDBJ databases">
        <title>Panacibacter sp. strain 17mud1-8 Genome sequencing and assembly.</title>
        <authorList>
            <person name="Chhetri G."/>
        </authorList>
    </citation>
    <scope>NUCLEOTIDE SEQUENCE [LARGE SCALE GENOMIC DNA]</scope>
    <source>
        <strain evidence="2 3">17mud1-8</strain>
    </source>
</reference>
<dbReference type="GO" id="GO:0009231">
    <property type="term" value="P:riboflavin biosynthetic process"/>
    <property type="evidence" value="ECO:0007669"/>
    <property type="project" value="InterPro"/>
</dbReference>
<dbReference type="RefSeq" id="WP_137262233.1">
    <property type="nucleotide sequence ID" value="NZ_SZQL01000010.1"/>
</dbReference>
<dbReference type="InterPro" id="IPR024072">
    <property type="entry name" value="DHFR-like_dom_sf"/>
</dbReference>
<dbReference type="GO" id="GO:0008703">
    <property type="term" value="F:5-amino-6-(5-phosphoribosylamino)uracil reductase activity"/>
    <property type="evidence" value="ECO:0007669"/>
    <property type="project" value="InterPro"/>
</dbReference>
<proteinExistence type="predicted"/>
<dbReference type="AlphaFoldDB" id="A0A4U3KYH2"/>